<accession>A0A067MQ04</accession>
<keyword evidence="1" id="KW-0812">Transmembrane</keyword>
<keyword evidence="1" id="KW-1133">Transmembrane helix</keyword>
<dbReference type="EMBL" id="KL198042">
    <property type="protein sequence ID" value="KDQ13676.1"/>
    <property type="molecule type" value="Genomic_DNA"/>
</dbReference>
<name>A0A067MQ04_BOTB1</name>
<evidence type="ECO:0000313" key="3">
    <source>
        <dbReference type="Proteomes" id="UP000027195"/>
    </source>
</evidence>
<dbReference type="AlphaFoldDB" id="A0A067MQ04"/>
<reference evidence="3" key="1">
    <citation type="journal article" date="2014" name="Proc. Natl. Acad. Sci. U.S.A.">
        <title>Extensive sampling of basidiomycete genomes demonstrates inadequacy of the white-rot/brown-rot paradigm for wood decay fungi.</title>
        <authorList>
            <person name="Riley R."/>
            <person name="Salamov A.A."/>
            <person name="Brown D.W."/>
            <person name="Nagy L.G."/>
            <person name="Floudas D."/>
            <person name="Held B.W."/>
            <person name="Levasseur A."/>
            <person name="Lombard V."/>
            <person name="Morin E."/>
            <person name="Otillar R."/>
            <person name="Lindquist E.A."/>
            <person name="Sun H."/>
            <person name="LaButti K.M."/>
            <person name="Schmutz J."/>
            <person name="Jabbour D."/>
            <person name="Luo H."/>
            <person name="Baker S.E."/>
            <person name="Pisabarro A.G."/>
            <person name="Walton J.D."/>
            <person name="Blanchette R.A."/>
            <person name="Henrissat B."/>
            <person name="Martin F."/>
            <person name="Cullen D."/>
            <person name="Hibbett D.S."/>
            <person name="Grigoriev I.V."/>
        </authorList>
    </citation>
    <scope>NUCLEOTIDE SEQUENCE [LARGE SCALE GENOMIC DNA]</scope>
    <source>
        <strain evidence="3">FD-172 SS1</strain>
    </source>
</reference>
<gene>
    <name evidence="2" type="ORF">BOTBODRAFT_33381</name>
</gene>
<evidence type="ECO:0000313" key="2">
    <source>
        <dbReference type="EMBL" id="KDQ13676.1"/>
    </source>
</evidence>
<evidence type="ECO:0000256" key="1">
    <source>
        <dbReference type="SAM" id="Phobius"/>
    </source>
</evidence>
<dbReference type="InParanoid" id="A0A067MQ04"/>
<keyword evidence="3" id="KW-1185">Reference proteome</keyword>
<feature type="non-terminal residue" evidence="2">
    <location>
        <position position="55"/>
    </location>
</feature>
<sequence>MSPKTDRVSVVKYAFCAPKPAHVRRQKSFGTLRRWRFASVFLSVLLALFATLNMA</sequence>
<protein>
    <submittedName>
        <fullName evidence="2">Uncharacterized protein</fullName>
    </submittedName>
</protein>
<organism evidence="2 3">
    <name type="scientific">Botryobasidium botryosum (strain FD-172 SS1)</name>
    <dbReference type="NCBI Taxonomy" id="930990"/>
    <lineage>
        <taxon>Eukaryota</taxon>
        <taxon>Fungi</taxon>
        <taxon>Dikarya</taxon>
        <taxon>Basidiomycota</taxon>
        <taxon>Agaricomycotina</taxon>
        <taxon>Agaricomycetes</taxon>
        <taxon>Cantharellales</taxon>
        <taxon>Botryobasidiaceae</taxon>
        <taxon>Botryobasidium</taxon>
    </lineage>
</organism>
<proteinExistence type="predicted"/>
<dbReference type="HOGENOM" id="CLU_3055879_0_0_1"/>
<dbReference type="Proteomes" id="UP000027195">
    <property type="component" value="Unassembled WGS sequence"/>
</dbReference>
<keyword evidence="1" id="KW-0472">Membrane</keyword>
<feature type="transmembrane region" description="Helical" evidence="1">
    <location>
        <begin position="35"/>
        <end position="54"/>
    </location>
</feature>